<dbReference type="GO" id="GO:0006995">
    <property type="term" value="P:cellular response to nitrogen starvation"/>
    <property type="evidence" value="ECO:0007669"/>
    <property type="project" value="UniProtKB-ARBA"/>
</dbReference>
<gene>
    <name evidence="12" type="ORF">RI543_002160</name>
</gene>
<keyword evidence="9" id="KW-0325">Glycoprotein</keyword>
<dbReference type="PANTHER" id="PTHR11802">
    <property type="entry name" value="SERINE PROTEASE FAMILY S10 SERINE CARBOXYPEPTIDASE"/>
    <property type="match status" value="1"/>
</dbReference>
<dbReference type="InterPro" id="IPR018202">
    <property type="entry name" value="Ser_caboxypep_ser_AS"/>
</dbReference>
<evidence type="ECO:0000256" key="2">
    <source>
        <dbReference type="ARBA" id="ARBA00009431"/>
    </source>
</evidence>
<dbReference type="Gene3D" id="1.10.287.410">
    <property type="match status" value="1"/>
</dbReference>
<keyword evidence="8" id="KW-1015">Disulfide bond</keyword>
<keyword evidence="13" id="KW-1185">Reference proteome</keyword>
<evidence type="ECO:0000256" key="8">
    <source>
        <dbReference type="ARBA" id="ARBA00023157"/>
    </source>
</evidence>
<dbReference type="EC" id="3.4.16.-" evidence="11"/>
<dbReference type="GO" id="GO:0004185">
    <property type="term" value="F:serine-type carboxypeptidase activity"/>
    <property type="evidence" value="ECO:0007669"/>
    <property type="project" value="UniProtKB-UniRule"/>
</dbReference>
<keyword evidence="5 11" id="KW-0645">Protease</keyword>
<dbReference type="Pfam" id="PF00450">
    <property type="entry name" value="Peptidase_S10"/>
    <property type="match status" value="1"/>
</dbReference>
<evidence type="ECO:0000313" key="13">
    <source>
        <dbReference type="Proteomes" id="UP001306508"/>
    </source>
</evidence>
<evidence type="ECO:0000256" key="10">
    <source>
        <dbReference type="ARBA" id="ARBA00052076"/>
    </source>
</evidence>
<dbReference type="Gene3D" id="3.40.50.1820">
    <property type="entry name" value="alpha/beta hydrolase"/>
    <property type="match status" value="1"/>
</dbReference>
<name>A0AAN7WTB6_9SACH</name>
<dbReference type="GO" id="GO:0046938">
    <property type="term" value="P:phytochelatin biosynthetic process"/>
    <property type="evidence" value="ECO:0007669"/>
    <property type="project" value="UniProtKB-ARBA"/>
</dbReference>
<protein>
    <recommendedName>
        <fullName evidence="11">Carboxypeptidase</fullName>
        <ecNumber evidence="11">3.4.16.-</ecNumber>
    </recommendedName>
</protein>
<keyword evidence="6 11" id="KW-0732">Signal</keyword>
<keyword evidence="3" id="KW-0926">Vacuole</keyword>
<evidence type="ECO:0000313" key="12">
    <source>
        <dbReference type="EMBL" id="KAK5780403.1"/>
    </source>
</evidence>
<sequence>MKWSTIFPATLVTTLTTANAISLQIPFFSSSSNDKDIKLSNNLKPSTYSSHSCSKSEWLFPQGQIDDFMVQSFPFSSSSSADFNGKIVSPKKGWDHIVSSQELNNFQLRVNKIKDPSKLGIDTVQQYTGYLDVKDEGKHFFFWFFESRNDPENDPVILWLNGGPGCSSMTGLFFELGPSAIDVELKPIYNPYSWNNNASVIFLDQPVNVGFSYSDDINSGSITNSIAAGKDVYAFLQLFFQQFPQYSTKTHDFHIAGESYAGHYIPAFATEILSHKNRNFNLSSILIGNGLTDPLTQYKYYKPMACGESSGYDPILSPQECQAMEDSLPRCLSLIESCYNYDSVWTCVPASIYCNNAQLGPFQRTGKNVYDVRKDCNGPLCYSEMEPIDQYLNLKEVQDAIGAEVSNFESCNFDINKNFLFAGDWMKPYQKHVMELLDEYQLPILIYAGDKDFICNWMGNQAWADDLPWKHHEEYATTPLQPWIVNSQEGTYQAGEIKSYNELTFLRLFDGGHMVPYDQPEASLAMLNEWVHGQQF</sequence>
<comment type="similarity">
    <text evidence="2 11">Belongs to the peptidase S10 family.</text>
</comment>
<dbReference type="EMBL" id="JAWIZZ010000041">
    <property type="protein sequence ID" value="KAK5780403.1"/>
    <property type="molecule type" value="Genomic_DNA"/>
</dbReference>
<feature type="chain" id="PRO_5042670246" description="Carboxypeptidase" evidence="11">
    <location>
        <begin position="21"/>
        <end position="536"/>
    </location>
</feature>
<organism evidence="12 13">
    <name type="scientific">Arxiozyma heterogenica</name>
    <dbReference type="NCBI Taxonomy" id="278026"/>
    <lineage>
        <taxon>Eukaryota</taxon>
        <taxon>Fungi</taxon>
        <taxon>Dikarya</taxon>
        <taxon>Ascomycota</taxon>
        <taxon>Saccharomycotina</taxon>
        <taxon>Saccharomycetes</taxon>
        <taxon>Saccharomycetales</taxon>
        <taxon>Saccharomycetaceae</taxon>
        <taxon>Arxiozyma</taxon>
    </lineage>
</organism>
<dbReference type="PROSITE" id="PS00131">
    <property type="entry name" value="CARBOXYPEPT_SER_SER"/>
    <property type="match status" value="1"/>
</dbReference>
<evidence type="ECO:0000256" key="9">
    <source>
        <dbReference type="ARBA" id="ARBA00023180"/>
    </source>
</evidence>
<comment type="subcellular location">
    <subcellularLocation>
        <location evidence="1">Vacuole lumen</location>
    </subcellularLocation>
</comment>
<evidence type="ECO:0000256" key="6">
    <source>
        <dbReference type="ARBA" id="ARBA00022729"/>
    </source>
</evidence>
<dbReference type="AlphaFoldDB" id="A0AAN7WTB6"/>
<dbReference type="InterPro" id="IPR001563">
    <property type="entry name" value="Peptidase_S10"/>
</dbReference>
<dbReference type="PRINTS" id="PR00724">
    <property type="entry name" value="CRBOXYPTASEC"/>
</dbReference>
<dbReference type="GO" id="GO:0031638">
    <property type="term" value="P:zymogen activation"/>
    <property type="evidence" value="ECO:0007669"/>
    <property type="project" value="UniProtKB-ARBA"/>
</dbReference>
<evidence type="ECO:0000256" key="4">
    <source>
        <dbReference type="ARBA" id="ARBA00022645"/>
    </source>
</evidence>
<comment type="catalytic activity">
    <reaction evidence="10">
        <text>Release of a C-terminal amino acid with broad specificity.</text>
        <dbReference type="EC" id="3.4.16.5"/>
    </reaction>
</comment>
<comment type="caution">
    <text evidence="12">The sequence shown here is derived from an EMBL/GenBank/DDBJ whole genome shotgun (WGS) entry which is preliminary data.</text>
</comment>
<evidence type="ECO:0000256" key="1">
    <source>
        <dbReference type="ARBA" id="ARBA00004410"/>
    </source>
</evidence>
<proteinExistence type="inferred from homology"/>
<reference evidence="13" key="1">
    <citation type="submission" date="2023-07" db="EMBL/GenBank/DDBJ databases">
        <title>A draft genome of Kazachstania heterogenica Y-27499.</title>
        <authorList>
            <person name="Donic C."/>
            <person name="Kralova J.S."/>
            <person name="Fidel L."/>
            <person name="Ben-Dor S."/>
            <person name="Jung S."/>
        </authorList>
    </citation>
    <scope>NUCLEOTIDE SEQUENCE [LARGE SCALE GENOMIC DNA]</scope>
    <source>
        <strain evidence="13">Y27499</strain>
    </source>
</reference>
<evidence type="ECO:0000256" key="3">
    <source>
        <dbReference type="ARBA" id="ARBA00022554"/>
    </source>
</evidence>
<dbReference type="PANTHER" id="PTHR11802:SF113">
    <property type="entry name" value="SERINE CARBOXYPEPTIDASE CTSA-4.1"/>
    <property type="match status" value="1"/>
</dbReference>
<dbReference type="GO" id="GO:0000328">
    <property type="term" value="C:fungal-type vacuole lumen"/>
    <property type="evidence" value="ECO:0007669"/>
    <property type="project" value="UniProtKB-ARBA"/>
</dbReference>
<feature type="signal peptide" evidence="11">
    <location>
        <begin position="1"/>
        <end position="20"/>
    </location>
</feature>
<evidence type="ECO:0000256" key="5">
    <source>
        <dbReference type="ARBA" id="ARBA00022670"/>
    </source>
</evidence>
<dbReference type="Proteomes" id="UP001306508">
    <property type="component" value="Unassembled WGS sequence"/>
</dbReference>
<evidence type="ECO:0000256" key="11">
    <source>
        <dbReference type="RuleBase" id="RU361156"/>
    </source>
</evidence>
<dbReference type="SUPFAM" id="SSF53474">
    <property type="entry name" value="alpha/beta-Hydrolases"/>
    <property type="match status" value="1"/>
</dbReference>
<dbReference type="FunFam" id="1.10.287.410:FF:000001">
    <property type="entry name" value="Carboxypeptidase Y"/>
    <property type="match status" value="1"/>
</dbReference>
<evidence type="ECO:0000256" key="7">
    <source>
        <dbReference type="ARBA" id="ARBA00022801"/>
    </source>
</evidence>
<dbReference type="InterPro" id="IPR029058">
    <property type="entry name" value="AB_hydrolase_fold"/>
</dbReference>
<keyword evidence="7 11" id="KW-0378">Hydrolase</keyword>
<keyword evidence="4 11" id="KW-0121">Carboxypeptidase</keyword>
<accession>A0AAN7WTB6</accession>